<evidence type="ECO:0000313" key="16">
    <source>
        <dbReference type="Proteomes" id="UP000199385"/>
    </source>
</evidence>
<dbReference type="EMBL" id="LT594323">
    <property type="protein sequence ID" value="SBT48139.1"/>
    <property type="molecule type" value="Genomic_DNA"/>
</dbReference>
<dbReference type="AlphaFoldDB" id="A0A1A8ZW86"/>
<keyword evidence="9" id="KW-0902">Two-component regulatory system</keyword>
<reference evidence="16" key="1">
    <citation type="submission" date="2016-06" db="EMBL/GenBank/DDBJ databases">
        <authorList>
            <person name="Varghese N."/>
            <person name="Submissions Spin"/>
        </authorList>
    </citation>
    <scope>NUCLEOTIDE SEQUENCE [LARGE SCALE GENOMIC DNA]</scope>
    <source>
        <strain evidence="16">DSM 44815</strain>
    </source>
</reference>
<dbReference type="Gene3D" id="6.10.340.10">
    <property type="match status" value="1"/>
</dbReference>
<dbReference type="RefSeq" id="WP_091666403.1">
    <property type="nucleotide sequence ID" value="NZ_LT594323.1"/>
</dbReference>
<dbReference type="STRING" id="261654.GA0070611_3965"/>
<comment type="catalytic activity">
    <reaction evidence="1">
        <text>ATP + protein L-histidine = ADP + protein N-phospho-L-histidine.</text>
        <dbReference type="EC" id="2.7.13.3"/>
    </reaction>
</comment>
<dbReference type="Pfam" id="PF00672">
    <property type="entry name" value="HAMP"/>
    <property type="match status" value="1"/>
</dbReference>
<dbReference type="Proteomes" id="UP000199385">
    <property type="component" value="Chromosome I"/>
</dbReference>
<keyword evidence="8 12" id="KW-1133">Transmembrane helix</keyword>
<evidence type="ECO:0000256" key="9">
    <source>
        <dbReference type="ARBA" id="ARBA00023012"/>
    </source>
</evidence>
<evidence type="ECO:0000256" key="6">
    <source>
        <dbReference type="ARBA" id="ARBA00022692"/>
    </source>
</evidence>
<dbReference type="SMART" id="SM00388">
    <property type="entry name" value="HisKA"/>
    <property type="match status" value="1"/>
</dbReference>
<accession>A0A1A8ZW86</accession>
<dbReference type="InterPro" id="IPR007891">
    <property type="entry name" value="CHASE3"/>
</dbReference>
<dbReference type="Gene3D" id="3.30.565.10">
    <property type="entry name" value="Histidine kinase-like ATPase, C-terminal domain"/>
    <property type="match status" value="1"/>
</dbReference>
<protein>
    <recommendedName>
        <fullName evidence="3">histidine kinase</fullName>
        <ecNumber evidence="3">2.7.13.3</ecNumber>
    </recommendedName>
</protein>
<evidence type="ECO:0000256" key="2">
    <source>
        <dbReference type="ARBA" id="ARBA00004236"/>
    </source>
</evidence>
<gene>
    <name evidence="15" type="ORF">GA0070611_3965</name>
</gene>
<dbReference type="PANTHER" id="PTHR43304:SF1">
    <property type="entry name" value="PAC DOMAIN-CONTAINING PROTEIN"/>
    <property type="match status" value="1"/>
</dbReference>
<keyword evidence="5" id="KW-0808">Transferase</keyword>
<dbReference type="SMART" id="SM00304">
    <property type="entry name" value="HAMP"/>
    <property type="match status" value="1"/>
</dbReference>
<dbReference type="InterPro" id="IPR004358">
    <property type="entry name" value="Sig_transdc_His_kin-like_C"/>
</dbReference>
<dbReference type="SMART" id="SM00387">
    <property type="entry name" value="HATPase_c"/>
    <property type="match status" value="1"/>
</dbReference>
<keyword evidence="12" id="KW-0472">Membrane</keyword>
<dbReference type="Pfam" id="PF05227">
    <property type="entry name" value="CHASE3"/>
    <property type="match status" value="1"/>
</dbReference>
<dbReference type="InterPro" id="IPR003594">
    <property type="entry name" value="HATPase_dom"/>
</dbReference>
<feature type="domain" description="Histidine kinase" evidence="13">
    <location>
        <begin position="300"/>
        <end position="514"/>
    </location>
</feature>
<dbReference type="GO" id="GO:0005886">
    <property type="term" value="C:plasma membrane"/>
    <property type="evidence" value="ECO:0007669"/>
    <property type="project" value="UniProtKB-SubCell"/>
</dbReference>
<evidence type="ECO:0000256" key="10">
    <source>
        <dbReference type="SAM" id="Coils"/>
    </source>
</evidence>
<dbReference type="PROSITE" id="PS50885">
    <property type="entry name" value="HAMP"/>
    <property type="match status" value="1"/>
</dbReference>
<evidence type="ECO:0000256" key="8">
    <source>
        <dbReference type="ARBA" id="ARBA00022989"/>
    </source>
</evidence>
<dbReference type="CDD" id="cd06225">
    <property type="entry name" value="HAMP"/>
    <property type="match status" value="1"/>
</dbReference>
<keyword evidence="7 15" id="KW-0418">Kinase</keyword>
<dbReference type="PANTHER" id="PTHR43304">
    <property type="entry name" value="PHYTOCHROME-LIKE PROTEIN CPH1"/>
    <property type="match status" value="1"/>
</dbReference>
<dbReference type="Pfam" id="PF02518">
    <property type="entry name" value="HATPase_c"/>
    <property type="match status" value="1"/>
</dbReference>
<feature type="domain" description="HAMP" evidence="14">
    <location>
        <begin position="212"/>
        <end position="264"/>
    </location>
</feature>
<dbReference type="FunFam" id="3.30.565.10:FF:000006">
    <property type="entry name" value="Sensor histidine kinase WalK"/>
    <property type="match status" value="1"/>
</dbReference>
<dbReference type="EC" id="2.7.13.3" evidence="3"/>
<dbReference type="PRINTS" id="PR00344">
    <property type="entry name" value="BCTRLSENSOR"/>
</dbReference>
<evidence type="ECO:0000259" key="13">
    <source>
        <dbReference type="PROSITE" id="PS50109"/>
    </source>
</evidence>
<dbReference type="InterPro" id="IPR036890">
    <property type="entry name" value="HATPase_C_sf"/>
</dbReference>
<dbReference type="OrthoDB" id="9808408at2"/>
<sequence length="588" mass="64113">MKAYQQGWTLRRRVLALLGVVLVLLLGLAAAEAVLAAKNRQNIDSVLLKTGPLRVQGQELMSALLDQETAVRGYAVNADRKDLAPYQTGLDRERNTAATIRKLAAGYPAVLRELEVVEQRAQQWRDSVAEPVISTTERSGPAAGQALITDQTRQQFDGIRSAVNDLQGEILVVRQQTANKVNSTSNMLVALLIIAALVVAVAGVVALLSVDRILIAPVAGLVRQVREVAAGDYQHHIEGSGPPEFRRLADDIDVMRQKIARELDEVREARERIEWVNSQLSKQAEELTRSNRDLEQFAYVASHDLQEPLRKVASFCQLLQRRYAGQLDERADQYIAFAVDGAQRMQRLINDLLAFSRIGRLTTGFTEVDLNKVMGDVAGQTDAARQYTDAELSWGELPTIRGEEPLLTNLLANLVSNSIKFRRPDVPPKVHVSARLVDDEWEITCQDNGIGIEPEFADKIFVIFQRLHSKDAYPGTGIGLAIVKKIVEYHGGRVWVDTDSREGTAIRFTLPALPEDLEAARAAREADEAGAATEGAEPTGEPAETGHDQGETVAATPADRPADGAVPGETPDGTAGHGTTGGMKETVG</sequence>
<evidence type="ECO:0000256" key="1">
    <source>
        <dbReference type="ARBA" id="ARBA00000085"/>
    </source>
</evidence>
<keyword evidence="16" id="KW-1185">Reference proteome</keyword>
<dbReference type="InterPro" id="IPR036097">
    <property type="entry name" value="HisK_dim/P_sf"/>
</dbReference>
<proteinExistence type="predicted"/>
<feature type="transmembrane region" description="Helical" evidence="12">
    <location>
        <begin position="187"/>
        <end position="208"/>
    </location>
</feature>
<dbReference type="CDD" id="cd00082">
    <property type="entry name" value="HisKA"/>
    <property type="match status" value="1"/>
</dbReference>
<evidence type="ECO:0000256" key="11">
    <source>
        <dbReference type="SAM" id="MobiDB-lite"/>
    </source>
</evidence>
<evidence type="ECO:0000313" key="15">
    <source>
        <dbReference type="EMBL" id="SBT48139.1"/>
    </source>
</evidence>
<dbReference type="InterPro" id="IPR005467">
    <property type="entry name" value="His_kinase_dom"/>
</dbReference>
<feature type="coiled-coil region" evidence="10">
    <location>
        <begin position="252"/>
        <end position="297"/>
    </location>
</feature>
<evidence type="ECO:0000256" key="5">
    <source>
        <dbReference type="ARBA" id="ARBA00022679"/>
    </source>
</evidence>
<feature type="region of interest" description="Disordered" evidence="11">
    <location>
        <begin position="520"/>
        <end position="588"/>
    </location>
</feature>
<keyword evidence="10" id="KW-0175">Coiled coil</keyword>
<dbReference type="PROSITE" id="PS50109">
    <property type="entry name" value="HIS_KIN"/>
    <property type="match status" value="1"/>
</dbReference>
<dbReference type="SUPFAM" id="SSF158472">
    <property type="entry name" value="HAMP domain-like"/>
    <property type="match status" value="1"/>
</dbReference>
<dbReference type="InterPro" id="IPR052162">
    <property type="entry name" value="Sensor_kinase/Photoreceptor"/>
</dbReference>
<keyword evidence="6 12" id="KW-0812">Transmembrane</keyword>
<evidence type="ECO:0000256" key="3">
    <source>
        <dbReference type="ARBA" id="ARBA00012438"/>
    </source>
</evidence>
<dbReference type="PATRIC" id="fig|261654.4.peg.4028"/>
<dbReference type="GO" id="GO:0000155">
    <property type="term" value="F:phosphorelay sensor kinase activity"/>
    <property type="evidence" value="ECO:0007669"/>
    <property type="project" value="InterPro"/>
</dbReference>
<organism evidence="15 16">
    <name type="scientific">Micromonospora auratinigra</name>
    <dbReference type="NCBI Taxonomy" id="261654"/>
    <lineage>
        <taxon>Bacteria</taxon>
        <taxon>Bacillati</taxon>
        <taxon>Actinomycetota</taxon>
        <taxon>Actinomycetes</taxon>
        <taxon>Micromonosporales</taxon>
        <taxon>Micromonosporaceae</taxon>
        <taxon>Micromonospora</taxon>
    </lineage>
</organism>
<evidence type="ECO:0000256" key="4">
    <source>
        <dbReference type="ARBA" id="ARBA00022553"/>
    </source>
</evidence>
<dbReference type="InterPro" id="IPR003660">
    <property type="entry name" value="HAMP_dom"/>
</dbReference>
<dbReference type="InterPro" id="IPR003661">
    <property type="entry name" value="HisK_dim/P_dom"/>
</dbReference>
<dbReference type="SUPFAM" id="SSF55874">
    <property type="entry name" value="ATPase domain of HSP90 chaperone/DNA topoisomerase II/histidine kinase"/>
    <property type="match status" value="1"/>
</dbReference>
<name>A0A1A8ZW86_9ACTN</name>
<dbReference type="Gene3D" id="1.10.287.130">
    <property type="match status" value="1"/>
</dbReference>
<dbReference type="SUPFAM" id="SSF47384">
    <property type="entry name" value="Homodimeric domain of signal transducing histidine kinase"/>
    <property type="match status" value="1"/>
</dbReference>
<evidence type="ECO:0000256" key="12">
    <source>
        <dbReference type="SAM" id="Phobius"/>
    </source>
</evidence>
<feature type="compositionally biased region" description="Low complexity" evidence="11">
    <location>
        <begin position="529"/>
        <end position="543"/>
    </location>
</feature>
<evidence type="ECO:0000256" key="7">
    <source>
        <dbReference type="ARBA" id="ARBA00022777"/>
    </source>
</evidence>
<dbReference type="Pfam" id="PF00512">
    <property type="entry name" value="HisKA"/>
    <property type="match status" value="1"/>
</dbReference>
<keyword evidence="4" id="KW-0597">Phosphoprotein</keyword>
<comment type="subcellular location">
    <subcellularLocation>
        <location evidence="2">Cell membrane</location>
    </subcellularLocation>
</comment>
<evidence type="ECO:0000259" key="14">
    <source>
        <dbReference type="PROSITE" id="PS50885"/>
    </source>
</evidence>